<proteinExistence type="predicted"/>
<comment type="caution">
    <text evidence="9">The sequence shown here is derived from an EMBL/GenBank/DDBJ whole genome shotgun (WGS) entry which is preliminary data.</text>
</comment>
<dbReference type="Proteomes" id="UP000663856">
    <property type="component" value="Unassembled WGS sequence"/>
</dbReference>
<dbReference type="GO" id="GO:0016020">
    <property type="term" value="C:membrane"/>
    <property type="evidence" value="ECO:0007669"/>
    <property type="project" value="UniProtKB-SubCell"/>
</dbReference>
<gene>
    <name evidence="9" type="ORF">OVN521_LOCUS17063</name>
    <name evidence="10" type="ORF">UXM345_LOCUS21930</name>
    <name evidence="7" type="ORF">WKI299_LOCUS33478</name>
    <name evidence="8" type="ORF">XDN619_LOCUS35620</name>
</gene>
<keyword evidence="4 5" id="KW-0472">Membrane</keyword>
<dbReference type="Proteomes" id="UP000663866">
    <property type="component" value="Unassembled WGS sequence"/>
</dbReference>
<feature type="transmembrane region" description="Helical" evidence="5">
    <location>
        <begin position="92"/>
        <end position="115"/>
    </location>
</feature>
<evidence type="ECO:0000256" key="5">
    <source>
        <dbReference type="SAM" id="Phobius"/>
    </source>
</evidence>
<protein>
    <recommendedName>
        <fullName evidence="6">G-protein coupled receptors family 1 profile domain-containing protein</fullName>
    </recommendedName>
</protein>
<organism evidence="9 11">
    <name type="scientific">Rotaria magnacalcarata</name>
    <dbReference type="NCBI Taxonomy" id="392030"/>
    <lineage>
        <taxon>Eukaryota</taxon>
        <taxon>Metazoa</taxon>
        <taxon>Spiralia</taxon>
        <taxon>Gnathifera</taxon>
        <taxon>Rotifera</taxon>
        <taxon>Eurotatoria</taxon>
        <taxon>Bdelloidea</taxon>
        <taxon>Philodinida</taxon>
        <taxon>Philodinidae</taxon>
        <taxon>Rotaria</taxon>
    </lineage>
</organism>
<feature type="transmembrane region" description="Helical" evidence="5">
    <location>
        <begin position="20"/>
        <end position="42"/>
    </location>
</feature>
<dbReference type="EMBL" id="CAJNRG010018316">
    <property type="protein sequence ID" value="CAF2255050.1"/>
    <property type="molecule type" value="Genomic_DNA"/>
</dbReference>
<feature type="transmembrane region" description="Helical" evidence="5">
    <location>
        <begin position="202"/>
        <end position="219"/>
    </location>
</feature>
<evidence type="ECO:0000256" key="2">
    <source>
        <dbReference type="ARBA" id="ARBA00022692"/>
    </source>
</evidence>
<dbReference type="AlphaFoldDB" id="A0A819R896"/>
<keyword evidence="2 5" id="KW-0812">Transmembrane</keyword>
<feature type="transmembrane region" description="Helical" evidence="5">
    <location>
        <begin position="121"/>
        <end position="141"/>
    </location>
</feature>
<evidence type="ECO:0000256" key="4">
    <source>
        <dbReference type="ARBA" id="ARBA00023136"/>
    </source>
</evidence>
<feature type="domain" description="G-protein coupled receptors family 1 profile" evidence="6">
    <location>
        <begin position="1"/>
        <end position="215"/>
    </location>
</feature>
<dbReference type="Proteomes" id="UP000663842">
    <property type="component" value="Unassembled WGS sequence"/>
</dbReference>
<dbReference type="Gene3D" id="1.20.1070.10">
    <property type="entry name" value="Rhodopsin 7-helix transmembrane proteins"/>
    <property type="match status" value="1"/>
</dbReference>
<keyword evidence="3 5" id="KW-1133">Transmembrane helix</keyword>
<dbReference type="Proteomes" id="UP000663887">
    <property type="component" value="Unassembled WGS sequence"/>
</dbReference>
<dbReference type="SUPFAM" id="SSF81321">
    <property type="entry name" value="Family A G protein-coupled receptor-like"/>
    <property type="match status" value="1"/>
</dbReference>
<evidence type="ECO:0000259" key="6">
    <source>
        <dbReference type="PROSITE" id="PS50262"/>
    </source>
</evidence>
<comment type="subcellular location">
    <subcellularLocation>
        <location evidence="1">Membrane</location>
    </subcellularLocation>
</comment>
<evidence type="ECO:0000313" key="8">
    <source>
        <dbReference type="EMBL" id="CAF2255050.1"/>
    </source>
</evidence>
<keyword evidence="11" id="KW-1185">Reference proteome</keyword>
<evidence type="ECO:0000313" key="11">
    <source>
        <dbReference type="Proteomes" id="UP000663866"/>
    </source>
</evidence>
<evidence type="ECO:0000313" key="7">
    <source>
        <dbReference type="EMBL" id="CAF2181471.1"/>
    </source>
</evidence>
<evidence type="ECO:0000256" key="1">
    <source>
        <dbReference type="ARBA" id="ARBA00004370"/>
    </source>
</evidence>
<feature type="transmembrane region" description="Helical" evidence="5">
    <location>
        <begin position="162"/>
        <end position="182"/>
    </location>
</feature>
<evidence type="ECO:0000313" key="9">
    <source>
        <dbReference type="EMBL" id="CAF4035481.1"/>
    </source>
</evidence>
<accession>A0A819R896</accession>
<dbReference type="EMBL" id="CAJOBF010003523">
    <property type="protein sequence ID" value="CAF4095527.1"/>
    <property type="molecule type" value="Genomic_DNA"/>
</dbReference>
<dbReference type="EMBL" id="CAJNRF010015838">
    <property type="protein sequence ID" value="CAF2181471.1"/>
    <property type="molecule type" value="Genomic_DNA"/>
</dbReference>
<reference evidence="9" key="1">
    <citation type="submission" date="2021-02" db="EMBL/GenBank/DDBJ databases">
        <authorList>
            <person name="Nowell W R."/>
        </authorList>
    </citation>
    <scope>NUCLEOTIDE SEQUENCE</scope>
</reference>
<sequence length="242" mass="28265">MGIDFLHKAYVRPSTYTTCIILTFMDQITYYGSLFFMTWATFERHLIIFHSAVFNTKRGRILFHYLPILSIFVYITLYYIGVDFFYPCENHFNYLAFWCGFICYMNLPIPTLLGIELIAHQVVPMILIGIFSLALFLRVIFSRQRLRQSIEWKKYRRMIIQLLSTSTIYLIFTTPFSLNPIAQAVGLPPMFTTPVYAKVSTYWTFGVPICVPFVILLSLPKVKEKFKPLLKICGLGRVVPTR</sequence>
<evidence type="ECO:0000313" key="10">
    <source>
        <dbReference type="EMBL" id="CAF4095527.1"/>
    </source>
</evidence>
<evidence type="ECO:0000256" key="3">
    <source>
        <dbReference type="ARBA" id="ARBA00022989"/>
    </source>
</evidence>
<dbReference type="PROSITE" id="PS50262">
    <property type="entry name" value="G_PROTEIN_RECEP_F1_2"/>
    <property type="match status" value="1"/>
</dbReference>
<name>A0A819R896_9BILA</name>
<dbReference type="EMBL" id="CAJOBG010002910">
    <property type="protein sequence ID" value="CAF4035481.1"/>
    <property type="molecule type" value="Genomic_DNA"/>
</dbReference>
<feature type="transmembrane region" description="Helical" evidence="5">
    <location>
        <begin position="62"/>
        <end position="80"/>
    </location>
</feature>
<dbReference type="InterPro" id="IPR017452">
    <property type="entry name" value="GPCR_Rhodpsn_7TM"/>
</dbReference>